<gene>
    <name evidence="2" type="primary">RvY_12133-1</name>
    <name evidence="2" type="synonym">RvY_12133.1</name>
    <name evidence="2" type="ORF">RvY_12133</name>
</gene>
<organism evidence="2 3">
    <name type="scientific">Ramazzottius varieornatus</name>
    <name type="common">Water bear</name>
    <name type="synonym">Tardigrade</name>
    <dbReference type="NCBI Taxonomy" id="947166"/>
    <lineage>
        <taxon>Eukaryota</taxon>
        <taxon>Metazoa</taxon>
        <taxon>Ecdysozoa</taxon>
        <taxon>Tardigrada</taxon>
        <taxon>Eutardigrada</taxon>
        <taxon>Parachela</taxon>
        <taxon>Hypsibioidea</taxon>
        <taxon>Ramazzottiidae</taxon>
        <taxon>Ramazzottius</taxon>
    </lineage>
</organism>
<keyword evidence="1" id="KW-0472">Membrane</keyword>
<keyword evidence="3" id="KW-1185">Reference proteome</keyword>
<name>A0A1D1VS92_RAMVA</name>
<feature type="transmembrane region" description="Helical" evidence="1">
    <location>
        <begin position="39"/>
        <end position="57"/>
    </location>
</feature>
<comment type="caution">
    <text evidence="2">The sequence shown here is derived from an EMBL/GenBank/DDBJ whole genome shotgun (WGS) entry which is preliminary data.</text>
</comment>
<protein>
    <submittedName>
        <fullName evidence="2">Uncharacterized protein</fullName>
    </submittedName>
</protein>
<reference evidence="2 3" key="1">
    <citation type="journal article" date="2016" name="Nat. Commun.">
        <title>Extremotolerant tardigrade genome and improved radiotolerance of human cultured cells by tardigrade-unique protein.</title>
        <authorList>
            <person name="Hashimoto T."/>
            <person name="Horikawa D.D."/>
            <person name="Saito Y."/>
            <person name="Kuwahara H."/>
            <person name="Kozuka-Hata H."/>
            <person name="Shin-I T."/>
            <person name="Minakuchi Y."/>
            <person name="Ohishi K."/>
            <person name="Motoyama A."/>
            <person name="Aizu T."/>
            <person name="Enomoto A."/>
            <person name="Kondo K."/>
            <person name="Tanaka S."/>
            <person name="Hara Y."/>
            <person name="Koshikawa S."/>
            <person name="Sagara H."/>
            <person name="Miura T."/>
            <person name="Yokobori S."/>
            <person name="Miyagawa K."/>
            <person name="Suzuki Y."/>
            <person name="Kubo T."/>
            <person name="Oyama M."/>
            <person name="Kohara Y."/>
            <person name="Fujiyama A."/>
            <person name="Arakawa K."/>
            <person name="Katayama T."/>
            <person name="Toyoda A."/>
            <person name="Kunieda T."/>
        </authorList>
    </citation>
    <scope>NUCLEOTIDE SEQUENCE [LARGE SCALE GENOMIC DNA]</scope>
    <source>
        <strain evidence="2 3">YOKOZUNA-1</strain>
    </source>
</reference>
<dbReference type="Proteomes" id="UP000186922">
    <property type="component" value="Unassembled WGS sequence"/>
</dbReference>
<evidence type="ECO:0000313" key="2">
    <source>
        <dbReference type="EMBL" id="GAV01419.1"/>
    </source>
</evidence>
<dbReference type="EMBL" id="BDGG01000007">
    <property type="protein sequence ID" value="GAV01419.1"/>
    <property type="molecule type" value="Genomic_DNA"/>
</dbReference>
<keyword evidence="1" id="KW-0812">Transmembrane</keyword>
<evidence type="ECO:0000313" key="3">
    <source>
        <dbReference type="Proteomes" id="UP000186922"/>
    </source>
</evidence>
<dbReference type="AlphaFoldDB" id="A0A1D1VS92"/>
<keyword evidence="1" id="KW-1133">Transmembrane helix</keyword>
<accession>A0A1D1VS92</accession>
<proteinExistence type="predicted"/>
<evidence type="ECO:0000256" key="1">
    <source>
        <dbReference type="SAM" id="Phobius"/>
    </source>
</evidence>
<sequence length="74" mass="8332">MFKARSRQRFICGVCGARDTKRDVSNLDNASEMPLSTPLMYLGVNVKLFTAAIIIIWHKRWTISGLAAEKFSQA</sequence>